<proteinExistence type="predicted"/>
<dbReference type="AlphaFoldDB" id="U1YCJ4"/>
<evidence type="ECO:0000313" key="2">
    <source>
        <dbReference type="Proteomes" id="UP000016511"/>
    </source>
</evidence>
<organism evidence="1 2">
    <name type="scientific">Aneurinibacillus aneurinilyticus ATCC 12856</name>
    <dbReference type="NCBI Taxonomy" id="649747"/>
    <lineage>
        <taxon>Bacteria</taxon>
        <taxon>Bacillati</taxon>
        <taxon>Bacillota</taxon>
        <taxon>Bacilli</taxon>
        <taxon>Bacillales</taxon>
        <taxon>Paenibacillaceae</taxon>
        <taxon>Aneurinibacillus group</taxon>
        <taxon>Aneurinibacillus</taxon>
    </lineage>
</organism>
<accession>U1YCJ4</accession>
<reference evidence="1 2" key="1">
    <citation type="submission" date="2013-08" db="EMBL/GenBank/DDBJ databases">
        <authorList>
            <person name="Weinstock G."/>
            <person name="Sodergren E."/>
            <person name="Wylie T."/>
            <person name="Fulton L."/>
            <person name="Fulton R."/>
            <person name="Fronick C."/>
            <person name="O'Laughlin M."/>
            <person name="Godfrey J."/>
            <person name="Miner T."/>
            <person name="Herter B."/>
            <person name="Appelbaum E."/>
            <person name="Cordes M."/>
            <person name="Lek S."/>
            <person name="Wollam A."/>
            <person name="Pepin K.H."/>
            <person name="Palsikar V.B."/>
            <person name="Mitreva M."/>
            <person name="Wilson R.K."/>
        </authorList>
    </citation>
    <scope>NUCLEOTIDE SEQUENCE [LARGE SCALE GENOMIC DNA]</scope>
    <source>
        <strain evidence="1 2">ATCC 12856</strain>
    </source>
</reference>
<sequence length="49" mass="5725">MEDSTLPLPRPLPFLIGRGHFFVLFTFNREKYMLEENSLEFSPMQSSSS</sequence>
<comment type="caution">
    <text evidence="1">The sequence shown here is derived from an EMBL/GenBank/DDBJ whole genome shotgun (WGS) entry which is preliminary data.</text>
</comment>
<evidence type="ECO:0000313" key="1">
    <source>
        <dbReference type="EMBL" id="ERI09797.1"/>
    </source>
</evidence>
<keyword evidence="2" id="KW-1185">Reference proteome</keyword>
<dbReference type="HOGENOM" id="CLU_3131689_0_0_9"/>
<protein>
    <submittedName>
        <fullName evidence="1">Uncharacterized protein</fullName>
    </submittedName>
</protein>
<gene>
    <name evidence="1" type="ORF">HMPREF0083_02162</name>
</gene>
<dbReference type="EMBL" id="AWSJ01000137">
    <property type="protein sequence ID" value="ERI09797.1"/>
    <property type="molecule type" value="Genomic_DNA"/>
</dbReference>
<name>U1YCJ4_ANEAE</name>
<dbReference type="Proteomes" id="UP000016511">
    <property type="component" value="Unassembled WGS sequence"/>
</dbReference>